<protein>
    <submittedName>
        <fullName evidence="1">Uncharacterized protein</fullName>
    </submittedName>
</protein>
<organism evidence="1 2">
    <name type="scientific">Pontibacter diazotrophicus</name>
    <dbReference type="NCBI Taxonomy" id="1400979"/>
    <lineage>
        <taxon>Bacteria</taxon>
        <taxon>Pseudomonadati</taxon>
        <taxon>Bacteroidota</taxon>
        <taxon>Cytophagia</taxon>
        <taxon>Cytophagales</taxon>
        <taxon>Hymenobacteraceae</taxon>
        <taxon>Pontibacter</taxon>
    </lineage>
</organism>
<proteinExistence type="predicted"/>
<dbReference type="EMBL" id="QRGR01000004">
    <property type="protein sequence ID" value="RDV16436.1"/>
    <property type="molecule type" value="Genomic_DNA"/>
</dbReference>
<evidence type="ECO:0000313" key="2">
    <source>
        <dbReference type="Proteomes" id="UP000256708"/>
    </source>
</evidence>
<sequence>MLYIKVKVKQLHELTRFRTDSSNLIGVNIVLDDLNEIDEKLYVFLSKSSIKFIISLSEENLQNNFNQEYLRLLYLCTSLANYCRHSGNKVIPIHSQSTTENCIDQILNFKERFKHISGDSEIHVPCISSPLTFDGIKDEEKLLSIDAEHFYNANVQFSINKAISSNNKYSSFIIIDGFSNDSVSIDSLLNIDCENFDYIKNIINLKQAVDEVKVENHNLRKRNLLYYEFLNLSKEIQEKEYLDVINWYHKEYEALPLWYKRVGHIIKVTMGKRSLRSLIKRSFDH</sequence>
<accession>A0A3D8LGH8</accession>
<comment type="caution">
    <text evidence="1">The sequence shown here is derived from an EMBL/GenBank/DDBJ whole genome shotgun (WGS) entry which is preliminary data.</text>
</comment>
<reference evidence="2" key="1">
    <citation type="submission" date="2018-08" db="EMBL/GenBank/DDBJ databases">
        <authorList>
            <person name="Liu Z.-W."/>
            <person name="Du Z.-J."/>
        </authorList>
    </citation>
    <scope>NUCLEOTIDE SEQUENCE [LARGE SCALE GENOMIC DNA]</scope>
    <source>
        <strain evidence="2">H4X</strain>
    </source>
</reference>
<dbReference type="Proteomes" id="UP000256708">
    <property type="component" value="Unassembled WGS sequence"/>
</dbReference>
<dbReference type="RefSeq" id="WP_115564296.1">
    <property type="nucleotide sequence ID" value="NZ_QRGR01000004.1"/>
</dbReference>
<dbReference type="OrthoDB" id="894435at2"/>
<keyword evidence="2" id="KW-1185">Reference proteome</keyword>
<evidence type="ECO:0000313" key="1">
    <source>
        <dbReference type="EMBL" id="RDV16436.1"/>
    </source>
</evidence>
<dbReference type="AlphaFoldDB" id="A0A3D8LGH8"/>
<gene>
    <name evidence="1" type="ORF">DXT99_04340</name>
</gene>
<name>A0A3D8LGH8_9BACT</name>